<dbReference type="VEuPathDB" id="AmoebaDB:NF0122310"/>
<dbReference type="OMA" id="EMEWKIV"/>
<accession>A0A6A5C1Z4</accession>
<dbReference type="Proteomes" id="UP000444721">
    <property type="component" value="Unassembled WGS sequence"/>
</dbReference>
<proteinExistence type="predicted"/>
<keyword evidence="2" id="KW-1185">Reference proteome</keyword>
<dbReference type="OrthoDB" id="10259921at2759"/>
<dbReference type="RefSeq" id="XP_044566409.1">
    <property type="nucleotide sequence ID" value="XM_044702864.1"/>
</dbReference>
<name>A0A6A5C1Z4_NAEFO</name>
<comment type="caution">
    <text evidence="1">The sequence shown here is derived from an EMBL/GenBank/DDBJ whole genome shotgun (WGS) entry which is preliminary data.</text>
</comment>
<dbReference type="EMBL" id="VFQX01000013">
    <property type="protein sequence ID" value="KAF0981696.1"/>
    <property type="molecule type" value="Genomic_DNA"/>
</dbReference>
<evidence type="ECO:0000313" key="2">
    <source>
        <dbReference type="Proteomes" id="UP000444721"/>
    </source>
</evidence>
<evidence type="ECO:0000313" key="1">
    <source>
        <dbReference type="EMBL" id="KAF0981696.1"/>
    </source>
</evidence>
<organism evidence="1 2">
    <name type="scientific">Naegleria fowleri</name>
    <name type="common">Brain eating amoeba</name>
    <dbReference type="NCBI Taxonomy" id="5763"/>
    <lineage>
        <taxon>Eukaryota</taxon>
        <taxon>Discoba</taxon>
        <taxon>Heterolobosea</taxon>
        <taxon>Tetramitia</taxon>
        <taxon>Eutetramitia</taxon>
        <taxon>Vahlkampfiidae</taxon>
        <taxon>Naegleria</taxon>
    </lineage>
</organism>
<dbReference type="GeneID" id="68119568"/>
<protein>
    <submittedName>
        <fullName evidence="1">Uncharacterized protein</fullName>
    </submittedName>
</protein>
<dbReference type="AlphaFoldDB" id="A0A6A5C1Z4"/>
<dbReference type="VEuPathDB" id="AmoebaDB:FDP41_012353"/>
<gene>
    <name evidence="1" type="ORF">FDP41_012353</name>
</gene>
<dbReference type="VEuPathDB" id="AmoebaDB:NfTy_039810"/>
<reference evidence="1 2" key="1">
    <citation type="journal article" date="2019" name="Sci. Rep.">
        <title>Nanopore sequencing improves the draft genome of the human pathogenic amoeba Naegleria fowleri.</title>
        <authorList>
            <person name="Liechti N."/>
            <person name="Schurch N."/>
            <person name="Bruggmann R."/>
            <person name="Wittwer M."/>
        </authorList>
    </citation>
    <scope>NUCLEOTIDE SEQUENCE [LARGE SCALE GENOMIC DNA]</scope>
    <source>
        <strain evidence="1 2">ATCC 30894</strain>
    </source>
</reference>
<sequence length="137" mass="15671">MQDSFSSLLKKLLPSSSHGSTTTQRPSLTTGPFTKLQLLRTANRIIWWSVPLAFAYSLMSTAPSSPEQQPMRIQEKAAREDISKAQEQWKNVREALTPFWLSASLRNKLAFDQVTEVDFLKELEWKIVDGNVIFKEK</sequence>